<dbReference type="PANTHER" id="PTHR44068">
    <property type="entry name" value="ZGC:194242"/>
    <property type="match status" value="1"/>
</dbReference>
<dbReference type="Proteomes" id="UP001179614">
    <property type="component" value="Chromosome"/>
</dbReference>
<keyword evidence="2" id="KW-0489">Methyltransferase</keyword>
<dbReference type="InterPro" id="IPR041698">
    <property type="entry name" value="Methyltransf_25"/>
</dbReference>
<evidence type="ECO:0000259" key="1">
    <source>
        <dbReference type="Pfam" id="PF13649"/>
    </source>
</evidence>
<dbReference type="PANTHER" id="PTHR44068:SF11">
    <property type="entry name" value="GERANYL DIPHOSPHATE 2-C-METHYLTRANSFERASE"/>
    <property type="match status" value="1"/>
</dbReference>
<dbReference type="Pfam" id="PF13649">
    <property type="entry name" value="Methyltransf_25"/>
    <property type="match status" value="1"/>
</dbReference>
<dbReference type="GO" id="GO:0032259">
    <property type="term" value="P:methylation"/>
    <property type="evidence" value="ECO:0007669"/>
    <property type="project" value="UniProtKB-KW"/>
</dbReference>
<organism evidence="2 3">
    <name type="scientific">Bradyrhizobium xenonodulans</name>
    <dbReference type="NCBI Taxonomy" id="2736875"/>
    <lineage>
        <taxon>Bacteria</taxon>
        <taxon>Pseudomonadati</taxon>
        <taxon>Pseudomonadota</taxon>
        <taxon>Alphaproteobacteria</taxon>
        <taxon>Hyphomicrobiales</taxon>
        <taxon>Nitrobacteraceae</taxon>
        <taxon>Bradyrhizobium</taxon>
    </lineage>
</organism>
<keyword evidence="2" id="KW-0808">Transferase</keyword>
<dbReference type="Gene3D" id="3.40.50.150">
    <property type="entry name" value="Vaccinia Virus protein VP39"/>
    <property type="match status" value="1"/>
</dbReference>
<dbReference type="InterPro" id="IPR050447">
    <property type="entry name" value="Erg6_SMT_methyltransf"/>
</dbReference>
<name>A0ABY7MFW7_9BRAD</name>
<protein>
    <submittedName>
        <fullName evidence="2">Methyltransferase domain-containing protein</fullName>
    </submittedName>
</protein>
<dbReference type="InterPro" id="IPR029063">
    <property type="entry name" value="SAM-dependent_MTases_sf"/>
</dbReference>
<keyword evidence="3" id="KW-1185">Reference proteome</keyword>
<sequence>MTIKSSRTAAEDAVAHHYARGGLIDVIESALAQMGKTRDTVTIDDLSAVDEFHIGGRKATEELMAQLRITAADHVLDVGSGLGGPARFLAARYKCRVSGVDLTRDYVETGSRICQWMGLDDRITLHRSTALAMPFQESTFSKAYMLHVGMNVEDKENLCLEIARVLQPGALFSVYDVMRTAEGELLFPVPWATTSDSSTVSAPERYKRALQRAGFEILSERNRKDFALAYFADLRARSLPAGVAGPLGLHTLMGERRQDQIRNMMTCISKGIIAPCELIARKT</sequence>
<dbReference type="SUPFAM" id="SSF53335">
    <property type="entry name" value="S-adenosyl-L-methionine-dependent methyltransferases"/>
    <property type="match status" value="1"/>
</dbReference>
<dbReference type="GO" id="GO:0008168">
    <property type="term" value="F:methyltransferase activity"/>
    <property type="evidence" value="ECO:0007669"/>
    <property type="project" value="UniProtKB-KW"/>
</dbReference>
<evidence type="ECO:0000313" key="2">
    <source>
        <dbReference type="EMBL" id="WBL77272.1"/>
    </source>
</evidence>
<feature type="domain" description="Methyltransferase" evidence="1">
    <location>
        <begin position="75"/>
        <end position="169"/>
    </location>
</feature>
<dbReference type="RefSeq" id="WP_270162537.1">
    <property type="nucleotide sequence ID" value="NZ_CP089391.1"/>
</dbReference>
<gene>
    <name evidence="2" type="ORF">I3J27_30270</name>
</gene>
<evidence type="ECO:0000313" key="3">
    <source>
        <dbReference type="Proteomes" id="UP001179614"/>
    </source>
</evidence>
<dbReference type="CDD" id="cd02440">
    <property type="entry name" value="AdoMet_MTases"/>
    <property type="match status" value="1"/>
</dbReference>
<accession>A0ABY7MFW7</accession>
<dbReference type="EMBL" id="CP089391">
    <property type="protein sequence ID" value="WBL77272.1"/>
    <property type="molecule type" value="Genomic_DNA"/>
</dbReference>
<reference evidence="2" key="1">
    <citation type="submission" date="2021-12" db="EMBL/GenBank/DDBJ databases">
        <title>Bradyrhizobium xenonodulans sp. nov.</title>
        <authorList>
            <person name="Claassens R."/>
            <person name="Venter S.N."/>
            <person name="Beukes C.W."/>
            <person name="Stepkowski T."/>
            <person name="Steenkamp E.T."/>
        </authorList>
    </citation>
    <scope>NUCLEOTIDE SEQUENCE</scope>
    <source>
        <strain evidence="2">14AB</strain>
    </source>
</reference>
<proteinExistence type="predicted"/>